<dbReference type="Proteomes" id="UP000002007">
    <property type="component" value="Chromosome"/>
</dbReference>
<gene>
    <name evidence="1" type="ordered locus">RSal33209_1983</name>
</gene>
<dbReference type="STRING" id="288705.RSal33209_1983"/>
<dbReference type="AlphaFoldDB" id="A9WSC8"/>
<keyword evidence="2" id="KW-1185">Reference proteome</keyword>
<reference evidence="2" key="1">
    <citation type="journal article" date="2008" name="J. Bacteriol.">
        <title>Genome sequence of the fish pathogen Renibacterium salmoninarum suggests reductive evolution away from an environmental Arthrobacter ancestor.</title>
        <authorList>
            <person name="Wiens G.D."/>
            <person name="Rockey D.D."/>
            <person name="Wu Z."/>
            <person name="Chang J."/>
            <person name="Levy R."/>
            <person name="Crane S."/>
            <person name="Chen D.S."/>
            <person name="Capri G.R."/>
            <person name="Burnett J.R."/>
            <person name="Sudheesh P.S."/>
            <person name="Schipma M.J."/>
            <person name="Burd H."/>
            <person name="Bhattacharyya A."/>
            <person name="Rhodes L.D."/>
            <person name="Kaul R."/>
            <person name="Strom M.S."/>
        </authorList>
    </citation>
    <scope>NUCLEOTIDE SEQUENCE [LARGE SCALE GENOMIC DNA]</scope>
    <source>
        <strain evidence="2">ATCC 33209 / DSM 20767 / JCM 11484 / NBRC 15589 / NCIMB 2235</strain>
    </source>
</reference>
<name>A9WSC8_RENSM</name>
<proteinExistence type="predicted"/>
<sequence>MIDAGRYLKGHIFIRDPVRAPWKQIYEFYTLDGKIFNVLLIRRLFRGANIRGPVNQSASYSLATAEC</sequence>
<protein>
    <submittedName>
        <fullName evidence="1">Uncharacterized protein</fullName>
    </submittedName>
</protein>
<dbReference type="EMBL" id="CP000910">
    <property type="protein sequence ID" value="ABY23716.1"/>
    <property type="molecule type" value="Genomic_DNA"/>
</dbReference>
<dbReference type="KEGG" id="rsa:RSal33209_1983"/>
<dbReference type="HOGENOM" id="CLU_2809415_0_0_11"/>
<evidence type="ECO:0000313" key="2">
    <source>
        <dbReference type="Proteomes" id="UP000002007"/>
    </source>
</evidence>
<evidence type="ECO:0000313" key="1">
    <source>
        <dbReference type="EMBL" id="ABY23716.1"/>
    </source>
</evidence>
<accession>A9WSC8</accession>
<organism evidence="1 2">
    <name type="scientific">Renibacterium salmoninarum (strain ATCC 33209 / DSM 20767 / JCM 11484 / NBRC 15589 / NCIMB 2235)</name>
    <dbReference type="NCBI Taxonomy" id="288705"/>
    <lineage>
        <taxon>Bacteria</taxon>
        <taxon>Bacillati</taxon>
        <taxon>Actinomycetota</taxon>
        <taxon>Actinomycetes</taxon>
        <taxon>Micrococcales</taxon>
        <taxon>Micrococcaceae</taxon>
        <taxon>Renibacterium</taxon>
    </lineage>
</organism>